<dbReference type="InterPro" id="IPR027417">
    <property type="entry name" value="P-loop_NTPase"/>
</dbReference>
<dbReference type="EMBL" id="JAMXQV010000051">
    <property type="protein sequence ID" value="MCR6490665.1"/>
    <property type="molecule type" value="Genomic_DNA"/>
</dbReference>
<comment type="caution">
    <text evidence="2">The sequence shown here is derived from an EMBL/GenBank/DDBJ whole genome shotgun (WGS) entry which is preliminary data.</text>
</comment>
<keyword evidence="3" id="KW-1185">Reference proteome</keyword>
<dbReference type="AlphaFoldDB" id="A0A9X2NQJ6"/>
<dbReference type="Gene3D" id="1.25.40.10">
    <property type="entry name" value="Tetratricopeptide repeat domain"/>
    <property type="match status" value="1"/>
</dbReference>
<accession>A0A9X2NQJ6</accession>
<dbReference type="PANTHER" id="PTHR47691">
    <property type="entry name" value="REGULATOR-RELATED"/>
    <property type="match status" value="1"/>
</dbReference>
<dbReference type="Proteomes" id="UP001144096">
    <property type="component" value="Unassembled WGS sequence"/>
</dbReference>
<proteinExistence type="predicted"/>
<name>A0A9X2NQJ6_9PSEU</name>
<evidence type="ECO:0008006" key="4">
    <source>
        <dbReference type="Google" id="ProtNLM"/>
    </source>
</evidence>
<sequence length="640" mass="69161">MADRDPGKPGLVCVHARAGLGSYSLAAEVCDDRLRDPGCAYVEVQASAADGQAVPMGDVLGQALRGLGLAEADLPGADVERAHTYQRKAAGRRFVLLVKDVIAAEQVEPLIPDAAPDAVVLVTSRRALRRLYPHGFLAVPLDGLPEQEARQLLLASLGPTAGELDAELVDELGDLCDGHPLLIRLIAAHLLGRARAAEPLVARVRRSRAALLDLDVTQPVASSLKLAYDGLKDSCRRAYRRVALIPGASFTPAAAAISCRVDDLSATELLDELVDASLLSYDDASGRYAFHTVVREHARLRAFDDEDSEVRDAIIAEVAEWYLREAAFRDAALSGRWRIGPVFAAVAASSEPLPARDDAISWFEAEWRTVVACVGAADLVERNDVAWQLCVALFKFLHMHGHTTAWLESHRIGLAAAKRAGDQAAIMQLTNQRGAAWIAVGDLERARADFESSLAAARSAGHALGEQSNLEWLGKVAARQGDLERAFAYYDESERVVDASGAAIPVEQAMRMRALLDLQRARAHRQADDAAAARAAAARALAYFETVSGERENQAKCLLVLGATLDARERAVEALRAAAELFTADGLTRQAAAAWHQFGRSHPDPAVARRALEQAREHFAELGDPREDDVERDLVTDDRL</sequence>
<dbReference type="PANTHER" id="PTHR47691:SF3">
    <property type="entry name" value="HTH-TYPE TRANSCRIPTIONAL REGULATOR RV0890C-RELATED"/>
    <property type="match status" value="1"/>
</dbReference>
<evidence type="ECO:0000313" key="2">
    <source>
        <dbReference type="EMBL" id="MCR6490665.1"/>
    </source>
</evidence>
<dbReference type="SUPFAM" id="SSF52540">
    <property type="entry name" value="P-loop containing nucleoside triphosphate hydrolases"/>
    <property type="match status" value="1"/>
</dbReference>
<protein>
    <recommendedName>
        <fullName evidence="4">NB-ARC domain-containing protein</fullName>
    </recommendedName>
</protein>
<dbReference type="RefSeq" id="WP_257927237.1">
    <property type="nucleotide sequence ID" value="NZ_JAMXQV010000051.1"/>
</dbReference>
<evidence type="ECO:0000313" key="3">
    <source>
        <dbReference type="Proteomes" id="UP001144096"/>
    </source>
</evidence>
<dbReference type="SUPFAM" id="SSF48452">
    <property type="entry name" value="TPR-like"/>
    <property type="match status" value="1"/>
</dbReference>
<organism evidence="2 3">
    <name type="scientific">Amycolatopsis iheyensis</name>
    <dbReference type="NCBI Taxonomy" id="2945988"/>
    <lineage>
        <taxon>Bacteria</taxon>
        <taxon>Bacillati</taxon>
        <taxon>Actinomycetota</taxon>
        <taxon>Actinomycetes</taxon>
        <taxon>Pseudonocardiales</taxon>
        <taxon>Pseudonocardiaceae</taxon>
        <taxon>Amycolatopsis</taxon>
    </lineage>
</organism>
<dbReference type="InterPro" id="IPR011990">
    <property type="entry name" value="TPR-like_helical_dom_sf"/>
</dbReference>
<gene>
    <name evidence="2" type="ORF">M8542_48495</name>
</gene>
<reference evidence="2" key="1">
    <citation type="submission" date="2022-06" db="EMBL/GenBank/DDBJ databases">
        <title>Amycolatopsis iheyaensis sp. nov., a new species of the genus Amycolatopsis isolated from soil in Iheya island, Japan.</title>
        <authorList>
            <person name="Ngamcharungchit C."/>
            <person name="Kanto H."/>
            <person name="Take A."/>
            <person name="Intra B."/>
            <person name="Matsumoto A."/>
            <person name="Panbangred W."/>
            <person name="Inahashi Y."/>
        </authorList>
    </citation>
    <scope>NUCLEOTIDE SEQUENCE</scope>
    <source>
        <strain evidence="2">OK19-0408</strain>
    </source>
</reference>
<evidence type="ECO:0000256" key="1">
    <source>
        <dbReference type="SAM" id="MobiDB-lite"/>
    </source>
</evidence>
<feature type="region of interest" description="Disordered" evidence="1">
    <location>
        <begin position="621"/>
        <end position="640"/>
    </location>
</feature>